<evidence type="ECO:0000256" key="1">
    <source>
        <dbReference type="SAM" id="MobiDB-lite"/>
    </source>
</evidence>
<feature type="region of interest" description="Disordered" evidence="1">
    <location>
        <begin position="1"/>
        <end position="21"/>
    </location>
</feature>
<dbReference type="InterPro" id="IPR051560">
    <property type="entry name" value="MAM_domain-containing"/>
</dbReference>
<accession>A0A1S3JVK6</accession>
<gene>
    <name evidence="4" type="primary">LOC106176522</name>
</gene>
<dbReference type="KEGG" id="lak:106176522"/>
<dbReference type="PANTHER" id="PTHR23282:SF101">
    <property type="entry name" value="MAM DOMAIN-CONTAINING PROTEIN"/>
    <property type="match status" value="1"/>
</dbReference>
<dbReference type="OrthoDB" id="412155at2759"/>
<name>A0A1S3JVK6_LINAN</name>
<feature type="domain" description="MAM" evidence="2">
    <location>
        <begin position="212"/>
        <end position="273"/>
    </location>
</feature>
<dbReference type="PANTHER" id="PTHR23282">
    <property type="entry name" value="APICAL ENDOSOMAL GLYCOPROTEIN PRECURSOR"/>
    <property type="match status" value="1"/>
</dbReference>
<dbReference type="SUPFAM" id="SSF49899">
    <property type="entry name" value="Concanavalin A-like lectins/glucanases"/>
    <property type="match status" value="1"/>
</dbReference>
<organism evidence="3 4">
    <name type="scientific">Lingula anatina</name>
    <name type="common">Brachiopod</name>
    <name type="synonym">Lingula unguis</name>
    <dbReference type="NCBI Taxonomy" id="7574"/>
    <lineage>
        <taxon>Eukaryota</taxon>
        <taxon>Metazoa</taxon>
        <taxon>Spiralia</taxon>
        <taxon>Lophotrochozoa</taxon>
        <taxon>Brachiopoda</taxon>
        <taxon>Linguliformea</taxon>
        <taxon>Lingulata</taxon>
        <taxon>Lingulida</taxon>
        <taxon>Linguloidea</taxon>
        <taxon>Lingulidae</taxon>
        <taxon>Lingula</taxon>
    </lineage>
</organism>
<dbReference type="RefSeq" id="XP_013414403.1">
    <property type="nucleotide sequence ID" value="XM_013558949.1"/>
</dbReference>
<dbReference type="InterPro" id="IPR013320">
    <property type="entry name" value="ConA-like_dom_sf"/>
</dbReference>
<dbReference type="Pfam" id="PF00629">
    <property type="entry name" value="MAM"/>
    <property type="match status" value="1"/>
</dbReference>
<sequence>MAKQTFKRPHDSHRFSGPQDDHTLQNLQGSYLYYIFSYTPPRRGCSRNETEIQLESSLLDLTTKANFSFWYVLKGWSVGHLHLFGKNGLKLWDSSVNHTGSEYWTQASVQLDSGVYRLTFKASCKHAMHNDIAIDDIVLKGEPLGTMTTAQYDETTALPLETSTEAEFSRTKRPTTRKTGLSLPLETTTTVESGGTKKPTIKTTACCVHTQVSCSFEDGPCGWHNVSDDPQQGWGIWHMAKQTIKLPHDSTLFSGPYDDHTLQSAWIAKQKYN</sequence>
<dbReference type="GO" id="GO:0016020">
    <property type="term" value="C:membrane"/>
    <property type="evidence" value="ECO:0007669"/>
    <property type="project" value="InterPro"/>
</dbReference>
<keyword evidence="3" id="KW-1185">Reference proteome</keyword>
<dbReference type="STRING" id="7574.A0A1S3JVK6"/>
<dbReference type="AlphaFoldDB" id="A0A1S3JVK6"/>
<dbReference type="InterPro" id="IPR000998">
    <property type="entry name" value="MAM_dom"/>
</dbReference>
<dbReference type="PROSITE" id="PS50060">
    <property type="entry name" value="MAM_2"/>
    <property type="match status" value="1"/>
</dbReference>
<evidence type="ECO:0000313" key="3">
    <source>
        <dbReference type="Proteomes" id="UP000085678"/>
    </source>
</evidence>
<dbReference type="InParanoid" id="A0A1S3JVK6"/>
<dbReference type="Gene3D" id="2.60.120.200">
    <property type="match status" value="1"/>
</dbReference>
<reference evidence="4" key="1">
    <citation type="submission" date="2025-08" db="UniProtKB">
        <authorList>
            <consortium name="RefSeq"/>
        </authorList>
    </citation>
    <scope>IDENTIFICATION</scope>
    <source>
        <tissue evidence="4">Gonads</tissue>
    </source>
</reference>
<evidence type="ECO:0000259" key="2">
    <source>
        <dbReference type="PROSITE" id="PS50060"/>
    </source>
</evidence>
<protein>
    <submittedName>
        <fullName evidence="4">MAM and LDL-receptor class A domain-containing protein 2-like</fullName>
    </submittedName>
</protein>
<feature type="compositionally biased region" description="Basic and acidic residues" evidence="1">
    <location>
        <begin position="8"/>
        <end position="21"/>
    </location>
</feature>
<dbReference type="Proteomes" id="UP000085678">
    <property type="component" value="Unplaced"/>
</dbReference>
<evidence type="ECO:0000313" key="4">
    <source>
        <dbReference type="RefSeq" id="XP_013414403.1"/>
    </source>
</evidence>
<proteinExistence type="predicted"/>
<dbReference type="GeneID" id="106176522"/>